<organism evidence="4 5">
    <name type="scientific">Ancylomarina salipaludis</name>
    <dbReference type="NCBI Taxonomy" id="2501299"/>
    <lineage>
        <taxon>Bacteria</taxon>
        <taxon>Pseudomonadati</taxon>
        <taxon>Bacteroidota</taxon>
        <taxon>Bacteroidia</taxon>
        <taxon>Marinilabiliales</taxon>
        <taxon>Marinifilaceae</taxon>
        <taxon>Ancylomarina</taxon>
    </lineage>
</organism>
<dbReference type="RefSeq" id="WP_129252574.1">
    <property type="nucleotide sequence ID" value="NZ_SAXA01000002.1"/>
</dbReference>
<dbReference type="EMBL" id="SAXA01000002">
    <property type="protein sequence ID" value="RXQ96494.1"/>
    <property type="molecule type" value="Genomic_DNA"/>
</dbReference>
<sequence>MNFLAHLYLSGESEKIMVGNFMADYIKGRKFENYKDGIQKGILLHRSIDSYTDTHPLVSQSGQYFKGAYQKYSAVITDLIYDHFLAKNWDMYHKQPLPRFVSRCHEVLVKNYLELPKQVKLFLPFLIQSRRLETYAEIEGLRKALNIMVRHTSLPDKTDFAIEILLENYTALESEFHSFMRELIAYVVNEKGIELKYRVE</sequence>
<dbReference type="PIRSF" id="PIRSF011489">
    <property type="entry name" value="DUF479"/>
    <property type="match status" value="1"/>
</dbReference>
<evidence type="ECO:0000313" key="4">
    <source>
        <dbReference type="EMBL" id="RXQ96494.1"/>
    </source>
</evidence>
<dbReference type="PANTHER" id="PTHR38764">
    <property type="entry name" value="ACYL CARRIER PROTEIN PHOSPHODIESTERASE"/>
    <property type="match status" value="1"/>
</dbReference>
<comment type="caution">
    <text evidence="4">The sequence shown here is derived from an EMBL/GenBank/DDBJ whole genome shotgun (WGS) entry which is preliminary data.</text>
</comment>
<dbReference type="InterPro" id="IPR007431">
    <property type="entry name" value="ACP_PD"/>
</dbReference>
<dbReference type="GO" id="GO:0008770">
    <property type="term" value="F:[acyl-carrier-protein] phosphodiesterase activity"/>
    <property type="evidence" value="ECO:0007669"/>
    <property type="project" value="InterPro"/>
</dbReference>
<name>A0A4Q1JP35_9BACT</name>
<dbReference type="OrthoDB" id="8442777at2"/>
<evidence type="ECO:0000256" key="3">
    <source>
        <dbReference type="ARBA" id="ARBA00023098"/>
    </source>
</evidence>
<gene>
    <name evidence="4" type="ORF">EO244_02365</name>
</gene>
<dbReference type="PANTHER" id="PTHR38764:SF1">
    <property type="entry name" value="ACYL CARRIER PROTEIN PHOSPHODIESTERASE"/>
    <property type="match status" value="1"/>
</dbReference>
<dbReference type="Pfam" id="PF04336">
    <property type="entry name" value="ACP_PD"/>
    <property type="match status" value="1"/>
</dbReference>
<keyword evidence="3" id="KW-0443">Lipid metabolism</keyword>
<dbReference type="GO" id="GO:0006633">
    <property type="term" value="P:fatty acid biosynthetic process"/>
    <property type="evidence" value="ECO:0007669"/>
    <property type="project" value="InterPro"/>
</dbReference>
<reference evidence="4 5" key="1">
    <citation type="submission" date="2019-01" db="EMBL/GenBank/DDBJ databases">
        <title>Ancylomarina salipaludis sp. nov., isolated from a salt marsh.</title>
        <authorList>
            <person name="Yoon J.-H."/>
        </authorList>
    </citation>
    <scope>NUCLEOTIDE SEQUENCE [LARGE SCALE GENOMIC DNA]</scope>
    <source>
        <strain evidence="4 5">SHSM-M15</strain>
    </source>
</reference>
<dbReference type="AlphaFoldDB" id="A0A4Q1JP35"/>
<dbReference type="Proteomes" id="UP000289703">
    <property type="component" value="Unassembled WGS sequence"/>
</dbReference>
<evidence type="ECO:0000256" key="2">
    <source>
        <dbReference type="ARBA" id="ARBA00022801"/>
    </source>
</evidence>
<keyword evidence="2" id="KW-0378">Hydrolase</keyword>
<evidence type="ECO:0000256" key="1">
    <source>
        <dbReference type="ARBA" id="ARBA00022516"/>
    </source>
</evidence>
<proteinExistence type="predicted"/>
<accession>A0A4Q1JP35</accession>
<protein>
    <submittedName>
        <fullName evidence="4">DUF479 domain-containing protein</fullName>
    </submittedName>
</protein>
<keyword evidence="5" id="KW-1185">Reference proteome</keyword>
<evidence type="ECO:0000313" key="5">
    <source>
        <dbReference type="Proteomes" id="UP000289703"/>
    </source>
</evidence>
<keyword evidence="1" id="KW-0444">Lipid biosynthesis</keyword>